<dbReference type="InterPro" id="IPR045021">
    <property type="entry name" value="PSI1/2/3"/>
</dbReference>
<dbReference type="Proteomes" id="UP000886885">
    <property type="component" value="Chromosome 5D"/>
</dbReference>
<name>A0A8X8A567_POPTO</name>
<sequence>MLLRIWLHPGHNNQAHQSCILPGPLNALLPNTGYGPRTYAYHTKQLHYTNRTTRHPYWQDQQCGLGENLQEGKMGGVCSGGAKRKTVKVGGEENNNSGINTSGKLRSLHSTGKKRENSYRNNNGDDFGRTTPQRSNSGEFLSSFSRELKPSTPARTEADKINQKKSFLGKAGTVGLEKAVEVLDTLGSSMSNLNPKGGFATGMGSRGNRISILAFEVANTIAKGANLFHSLSEENVESLKKEVLHSEGVHKLVCTDMEELLIIAAADKREEFDVFSREVIRFGDLCKDPQWHNLGRYFSKLDSEYSFERQHRTEAEATMQELITLVQNTSELYHELNALDRFEQDYRQKVEEVQSLNLSVKGECLTILHSELKQQRKLVRSLKKKSLWSKNVEEIMEKLVDIVTYLQQAILEAFGNNGVILADKEPGNSRQRLGTSGLALHYANLINQIDNITSRPASLPPNTRDSLYRGIPNSVKAALRSRLQMVDTKEELTVALVKAEMEKTLHWLAPIATNTTKAHQGFGWVGEWANTGNEFGKNTAGNSNLIRLQTLHHADKQKTDLYILELVTWLHRLINLVRQRDHGFKSMHVRSPSRKGPVFHTMTPRLQSLSHGSQLSQEDRDLLANVCQRRSVLGRSKSQEFLVDKKRGQVWTLSRSTGNSPVAARQKLQHKKTNILDVMDGLDDTI</sequence>
<feature type="compositionally biased region" description="Polar residues" evidence="1">
    <location>
        <begin position="93"/>
        <end position="110"/>
    </location>
</feature>
<feature type="compositionally biased region" description="Polar residues" evidence="1">
    <location>
        <begin position="119"/>
        <end position="138"/>
    </location>
</feature>
<gene>
    <name evidence="4" type="ORF">POTOM_022098</name>
</gene>
<feature type="domain" description="DUF3475" evidence="3">
    <location>
        <begin position="212"/>
        <end position="268"/>
    </location>
</feature>
<dbReference type="PANTHER" id="PTHR31730">
    <property type="entry name" value="OS01G0873900 PROTEIN"/>
    <property type="match status" value="1"/>
</dbReference>
<feature type="region of interest" description="Disordered" evidence="1">
    <location>
        <begin position="88"/>
        <end position="138"/>
    </location>
</feature>
<proteinExistence type="predicted"/>
<organism evidence="4 5">
    <name type="scientific">Populus tomentosa</name>
    <name type="common">Chinese white poplar</name>
    <dbReference type="NCBI Taxonomy" id="118781"/>
    <lineage>
        <taxon>Eukaryota</taxon>
        <taxon>Viridiplantae</taxon>
        <taxon>Streptophyta</taxon>
        <taxon>Embryophyta</taxon>
        <taxon>Tracheophyta</taxon>
        <taxon>Spermatophyta</taxon>
        <taxon>Magnoliopsida</taxon>
        <taxon>eudicotyledons</taxon>
        <taxon>Gunneridae</taxon>
        <taxon>Pentapetalae</taxon>
        <taxon>rosids</taxon>
        <taxon>fabids</taxon>
        <taxon>Malpighiales</taxon>
        <taxon>Salicaceae</taxon>
        <taxon>Saliceae</taxon>
        <taxon>Populus</taxon>
    </lineage>
</organism>
<feature type="domain" description="DUF668" evidence="2">
    <location>
        <begin position="432"/>
        <end position="517"/>
    </location>
</feature>
<comment type="caution">
    <text evidence="4">The sequence shown here is derived from an EMBL/GenBank/DDBJ whole genome shotgun (WGS) entry which is preliminary data.</text>
</comment>
<evidence type="ECO:0000259" key="3">
    <source>
        <dbReference type="Pfam" id="PF11961"/>
    </source>
</evidence>
<dbReference type="OrthoDB" id="2020544at2759"/>
<dbReference type="PANTHER" id="PTHR31730:SF18">
    <property type="entry name" value="PROTEIN PSK SIMULATOR 2"/>
    <property type="match status" value="1"/>
</dbReference>
<evidence type="ECO:0000313" key="4">
    <source>
        <dbReference type="EMBL" id="KAG6774730.1"/>
    </source>
</evidence>
<protein>
    <submittedName>
        <fullName evidence="4">Uncharacterized protein</fullName>
    </submittedName>
</protein>
<evidence type="ECO:0000313" key="5">
    <source>
        <dbReference type="Proteomes" id="UP000886885"/>
    </source>
</evidence>
<dbReference type="Pfam" id="PF11961">
    <property type="entry name" value="DUF3475"/>
    <property type="match status" value="1"/>
</dbReference>
<reference evidence="4" key="1">
    <citation type="journal article" date="2020" name="bioRxiv">
        <title>Hybrid origin of Populus tomentosa Carr. identified through genome sequencing and phylogenomic analysis.</title>
        <authorList>
            <person name="An X."/>
            <person name="Gao K."/>
            <person name="Chen Z."/>
            <person name="Li J."/>
            <person name="Yang X."/>
            <person name="Yang X."/>
            <person name="Zhou J."/>
            <person name="Guo T."/>
            <person name="Zhao T."/>
            <person name="Huang S."/>
            <person name="Miao D."/>
            <person name="Khan W.U."/>
            <person name="Rao P."/>
            <person name="Ye M."/>
            <person name="Lei B."/>
            <person name="Liao W."/>
            <person name="Wang J."/>
            <person name="Ji L."/>
            <person name="Li Y."/>
            <person name="Guo B."/>
            <person name="Mustafa N.S."/>
            <person name="Li S."/>
            <person name="Yun Q."/>
            <person name="Keller S.R."/>
            <person name="Mao J."/>
            <person name="Zhang R."/>
            <person name="Strauss S.H."/>
        </authorList>
    </citation>
    <scope>NUCLEOTIDE SEQUENCE</scope>
    <source>
        <strain evidence="4">GM15</strain>
        <tissue evidence="4">Leaf</tissue>
    </source>
</reference>
<evidence type="ECO:0000259" key="2">
    <source>
        <dbReference type="Pfam" id="PF05003"/>
    </source>
</evidence>
<dbReference type="InterPro" id="IPR007700">
    <property type="entry name" value="DUF668"/>
</dbReference>
<dbReference type="InterPro" id="IPR021864">
    <property type="entry name" value="DUF3475"/>
</dbReference>
<dbReference type="AlphaFoldDB" id="A0A8X8A567"/>
<evidence type="ECO:0000256" key="1">
    <source>
        <dbReference type="SAM" id="MobiDB-lite"/>
    </source>
</evidence>
<dbReference type="EMBL" id="JAAWWB010000010">
    <property type="protein sequence ID" value="KAG6774730.1"/>
    <property type="molecule type" value="Genomic_DNA"/>
</dbReference>
<dbReference type="GO" id="GO:0045927">
    <property type="term" value="P:positive regulation of growth"/>
    <property type="evidence" value="ECO:0007669"/>
    <property type="project" value="InterPro"/>
</dbReference>
<dbReference type="Pfam" id="PF05003">
    <property type="entry name" value="DUF668"/>
    <property type="match status" value="1"/>
</dbReference>
<keyword evidence="5" id="KW-1185">Reference proteome</keyword>
<accession>A0A8X8A567</accession>